<evidence type="ECO:0008006" key="6">
    <source>
        <dbReference type="Google" id="ProtNLM"/>
    </source>
</evidence>
<evidence type="ECO:0000256" key="1">
    <source>
        <dbReference type="SAM" id="MobiDB-lite"/>
    </source>
</evidence>
<dbReference type="OrthoDB" id="2503703at2759"/>
<dbReference type="Proteomes" id="UP000235388">
    <property type="component" value="Unassembled WGS sequence"/>
</dbReference>
<dbReference type="EMBL" id="PGCJ01000890">
    <property type="protein sequence ID" value="PLW15642.1"/>
    <property type="molecule type" value="Genomic_DNA"/>
</dbReference>
<gene>
    <name evidence="4" type="ORF">PCANC_15084</name>
    <name evidence="3" type="ORF">PCANC_15111</name>
</gene>
<organism evidence="4 5">
    <name type="scientific">Puccinia coronata f. sp. avenae</name>
    <dbReference type="NCBI Taxonomy" id="200324"/>
    <lineage>
        <taxon>Eukaryota</taxon>
        <taxon>Fungi</taxon>
        <taxon>Dikarya</taxon>
        <taxon>Basidiomycota</taxon>
        <taxon>Pucciniomycotina</taxon>
        <taxon>Pucciniomycetes</taxon>
        <taxon>Pucciniales</taxon>
        <taxon>Pucciniaceae</taxon>
        <taxon>Puccinia</taxon>
    </lineage>
</organism>
<feature type="signal peptide" evidence="2">
    <location>
        <begin position="1"/>
        <end position="18"/>
    </location>
</feature>
<feature type="chain" id="PRO_5015083820" description="BHLH domain-containing protein" evidence="2">
    <location>
        <begin position="19"/>
        <end position="321"/>
    </location>
</feature>
<keyword evidence="5" id="KW-1185">Reference proteome</keyword>
<accession>A0A2N5UBH2</accession>
<protein>
    <recommendedName>
        <fullName evidence="6">BHLH domain-containing protein</fullName>
    </recommendedName>
</protein>
<evidence type="ECO:0000313" key="3">
    <source>
        <dbReference type="EMBL" id="PLW15642.1"/>
    </source>
</evidence>
<evidence type="ECO:0000256" key="2">
    <source>
        <dbReference type="SAM" id="SignalP"/>
    </source>
</evidence>
<keyword evidence="2" id="KW-0732">Signal</keyword>
<feature type="region of interest" description="Disordered" evidence="1">
    <location>
        <begin position="107"/>
        <end position="128"/>
    </location>
</feature>
<dbReference type="EMBL" id="PGCJ01000264">
    <property type="protein sequence ID" value="PLW35086.1"/>
    <property type="molecule type" value="Genomic_DNA"/>
</dbReference>
<proteinExistence type="predicted"/>
<reference evidence="4 5" key="1">
    <citation type="submission" date="2017-11" db="EMBL/GenBank/DDBJ databases">
        <title>De novo assembly and phasing of dikaryotic genomes from two isolates of Puccinia coronata f. sp. avenae, the causal agent of oat crown rust.</title>
        <authorList>
            <person name="Miller M.E."/>
            <person name="Zhang Y."/>
            <person name="Omidvar V."/>
            <person name="Sperschneider J."/>
            <person name="Schwessinger B."/>
            <person name="Raley C."/>
            <person name="Palmer J.M."/>
            <person name="Garnica D."/>
            <person name="Upadhyaya N."/>
            <person name="Rathjen J."/>
            <person name="Taylor J.M."/>
            <person name="Park R.F."/>
            <person name="Dodds P.N."/>
            <person name="Hirsch C.D."/>
            <person name="Kianian S.F."/>
            <person name="Figueroa M."/>
        </authorList>
    </citation>
    <scope>NUCLEOTIDE SEQUENCE [LARGE SCALE GENOMIC DNA]</scope>
    <source>
        <strain evidence="4">12NC29</strain>
    </source>
</reference>
<comment type="caution">
    <text evidence="4">The sequence shown here is derived from an EMBL/GenBank/DDBJ whole genome shotgun (WGS) entry which is preliminary data.</text>
</comment>
<dbReference type="AlphaFoldDB" id="A0A2N5UBH2"/>
<name>A0A2N5UBH2_9BASI</name>
<evidence type="ECO:0000313" key="5">
    <source>
        <dbReference type="Proteomes" id="UP000235388"/>
    </source>
</evidence>
<evidence type="ECO:0000313" key="4">
    <source>
        <dbReference type="EMBL" id="PLW35086.1"/>
    </source>
</evidence>
<sequence>MWLFSIFLRWLSARNIDGASHSSFFCFLLRIQFHTTEPRILQTRLRGAPTMMNLAAQEPHQVQDAYPPSASYAQSFQNQLSARPVSQPAPSGLAPPQRIQQHQVLNPLNQQTPPNYPAYPSSHPHPQQFNNIIQIPSVAPNQPNFHPHPTPQQHNILNYNQAGHVYPKPNNQVPHQLSPNPPAPQIVRPSQQQMAQQLMNNQAHIRSQRLMQQHQQALHQQRQDEVMMTCDPLDYYTTRSSALRRYTNNHVHMNSVLGTHWTVNQLLREDHIRILSKRKPVDPPDSTQLRKERLRQKIHQIESDIETSKLIHQAQLNRIQS</sequence>